<dbReference type="GO" id="GO:0006508">
    <property type="term" value="P:proteolysis"/>
    <property type="evidence" value="ECO:0007669"/>
    <property type="project" value="InterPro"/>
</dbReference>
<protein>
    <recommendedName>
        <fullName evidence="4">Peptidase S1 domain-containing protein</fullName>
    </recommendedName>
</protein>
<organism evidence="5">
    <name type="scientific">Timema bartmani</name>
    <dbReference type="NCBI Taxonomy" id="61472"/>
    <lineage>
        <taxon>Eukaryota</taxon>
        <taxon>Metazoa</taxon>
        <taxon>Ecdysozoa</taxon>
        <taxon>Arthropoda</taxon>
        <taxon>Hexapoda</taxon>
        <taxon>Insecta</taxon>
        <taxon>Pterygota</taxon>
        <taxon>Neoptera</taxon>
        <taxon>Polyneoptera</taxon>
        <taxon>Phasmatodea</taxon>
        <taxon>Timematodea</taxon>
        <taxon>Timematoidea</taxon>
        <taxon>Timematidae</taxon>
        <taxon>Timema</taxon>
    </lineage>
</organism>
<name>A0A7R9ETJ4_9NEOP</name>
<dbReference type="SUPFAM" id="SSF50494">
    <property type="entry name" value="Trypsin-like serine proteases"/>
    <property type="match status" value="1"/>
</dbReference>
<reference evidence="5" key="1">
    <citation type="submission" date="2020-11" db="EMBL/GenBank/DDBJ databases">
        <authorList>
            <person name="Tran Van P."/>
        </authorList>
    </citation>
    <scope>NUCLEOTIDE SEQUENCE</scope>
</reference>
<evidence type="ECO:0000313" key="5">
    <source>
        <dbReference type="EMBL" id="CAD7440603.1"/>
    </source>
</evidence>
<feature type="domain" description="Peptidase S1" evidence="4">
    <location>
        <begin position="1"/>
        <end position="261"/>
    </location>
</feature>
<dbReference type="InterPro" id="IPR043504">
    <property type="entry name" value="Peptidase_S1_PA_chymotrypsin"/>
</dbReference>
<evidence type="ECO:0000259" key="4">
    <source>
        <dbReference type="PROSITE" id="PS50240"/>
    </source>
</evidence>
<dbReference type="PROSITE" id="PS50240">
    <property type="entry name" value="TRYPSIN_DOM"/>
    <property type="match status" value="1"/>
</dbReference>
<evidence type="ECO:0000256" key="2">
    <source>
        <dbReference type="ARBA" id="ARBA00024195"/>
    </source>
</evidence>
<feature type="region of interest" description="Disordered" evidence="3">
    <location>
        <begin position="511"/>
        <end position="536"/>
    </location>
</feature>
<dbReference type="GO" id="GO:0004252">
    <property type="term" value="F:serine-type endopeptidase activity"/>
    <property type="evidence" value="ECO:0007669"/>
    <property type="project" value="InterPro"/>
</dbReference>
<proteinExistence type="inferred from homology"/>
<accession>A0A7R9ETJ4</accession>
<dbReference type="CDD" id="cd00190">
    <property type="entry name" value="Tryp_SPc"/>
    <property type="match status" value="1"/>
</dbReference>
<dbReference type="Pfam" id="PF00089">
    <property type="entry name" value="Trypsin"/>
    <property type="match status" value="2"/>
</dbReference>
<gene>
    <name evidence="5" type="ORF">TBIB3V08_LOCUS3102</name>
</gene>
<dbReference type="AlphaFoldDB" id="A0A7R9ETJ4"/>
<keyword evidence="1" id="KW-1015">Disulfide bond</keyword>
<dbReference type="PROSITE" id="PS00135">
    <property type="entry name" value="TRYPSIN_SER"/>
    <property type="match status" value="1"/>
</dbReference>
<sequence>MAAKRVLLEASTDYIVVAGKTDVSQLKKEGDLEHQIRDVIAIIPHSDFRKALFAHDIALLLVSHPIKQAPNIKYVKVPKQLSKDDSPDVRGPCTAIGWGKLNFSSVDHLMETYSVLRQQDAEYLGNRLQTEINREQTTDYSLTHFDVYLSRKVPVDSPLFPKKSWPKDQTPPLRAVKLDVFPTKDCQKIHQRLAVKRGRTVCTYSEGKDSCSGDSGGPLVCGPDDIQEGVTSFGQECAGKLKPGVFVRVAGYLRWIKNTVTKDKRSLIQDEDFRSLAPKYQGPQGAVAAYYSWTTHATAGCPSLGRLHSTIQGVLNYLQVTPTIPGGGIANHPGKGVGKGNAHMHSCFKSVAIKGRAVAIQGRSVAIQGKAVAIQGRAVAIQVKALAIQRRAIAKQGKAVAIQGIDIAIQGRAVAIQGIAVTKQGRTVAKQGIVVAIQGRAVATQGITVDIQGRALTIHGRAVAIQGRAVAIQDRVVAIQYRAVAIQGRAVAIQEVKEGFGNQINLCRDRGVNPGPPAQESNTLPLDYQVTHPYEE</sequence>
<dbReference type="SMART" id="SM00020">
    <property type="entry name" value="Tryp_SPc"/>
    <property type="match status" value="1"/>
</dbReference>
<dbReference type="InterPro" id="IPR001254">
    <property type="entry name" value="Trypsin_dom"/>
</dbReference>
<dbReference type="InterPro" id="IPR051487">
    <property type="entry name" value="Ser/Thr_Proteases_Immune/Dev"/>
</dbReference>
<dbReference type="InterPro" id="IPR033116">
    <property type="entry name" value="TRYPSIN_SER"/>
</dbReference>
<dbReference type="EMBL" id="OD565029">
    <property type="protein sequence ID" value="CAD7440603.1"/>
    <property type="molecule type" value="Genomic_DNA"/>
</dbReference>
<dbReference type="InterPro" id="IPR009003">
    <property type="entry name" value="Peptidase_S1_PA"/>
</dbReference>
<comment type="similarity">
    <text evidence="2">Belongs to the peptidase S1 family. CLIP subfamily.</text>
</comment>
<evidence type="ECO:0000256" key="1">
    <source>
        <dbReference type="ARBA" id="ARBA00023157"/>
    </source>
</evidence>
<dbReference type="Gene3D" id="2.40.10.10">
    <property type="entry name" value="Trypsin-like serine proteases"/>
    <property type="match status" value="2"/>
</dbReference>
<dbReference type="PANTHER" id="PTHR24256">
    <property type="entry name" value="TRYPTASE-RELATED"/>
    <property type="match status" value="1"/>
</dbReference>
<evidence type="ECO:0000256" key="3">
    <source>
        <dbReference type="SAM" id="MobiDB-lite"/>
    </source>
</evidence>